<dbReference type="PROSITE" id="PS00463">
    <property type="entry name" value="ZN2_CY6_FUNGAL_1"/>
    <property type="match status" value="1"/>
</dbReference>
<evidence type="ECO:0000313" key="10">
    <source>
        <dbReference type="Proteomes" id="UP001610563"/>
    </source>
</evidence>
<evidence type="ECO:0000313" key="9">
    <source>
        <dbReference type="EMBL" id="KAL2795180.1"/>
    </source>
</evidence>
<dbReference type="EMBL" id="JBFTWV010000037">
    <property type="protein sequence ID" value="KAL2795180.1"/>
    <property type="molecule type" value="Genomic_DNA"/>
</dbReference>
<dbReference type="PANTHER" id="PTHR31001:SF91">
    <property type="entry name" value="ZN(II)2CYS6 TRANSCRIPTION FACTOR (EUROFUNG)"/>
    <property type="match status" value="1"/>
</dbReference>
<name>A0ABR4G985_9EURO</name>
<keyword evidence="10" id="KW-1185">Reference proteome</keyword>
<keyword evidence="3" id="KW-0805">Transcription regulation</keyword>
<protein>
    <recommendedName>
        <fullName evidence="8">Zn(2)-C6 fungal-type domain-containing protein</fullName>
    </recommendedName>
</protein>
<dbReference type="InterPro" id="IPR036864">
    <property type="entry name" value="Zn2-C6_fun-type_DNA-bd_sf"/>
</dbReference>
<evidence type="ECO:0000256" key="2">
    <source>
        <dbReference type="ARBA" id="ARBA00022723"/>
    </source>
</evidence>
<dbReference type="PROSITE" id="PS50048">
    <property type="entry name" value="ZN2_CY6_FUNGAL_2"/>
    <property type="match status" value="1"/>
</dbReference>
<evidence type="ECO:0000256" key="5">
    <source>
        <dbReference type="ARBA" id="ARBA00023163"/>
    </source>
</evidence>
<feature type="domain" description="Zn(2)-C6 fungal-type" evidence="8">
    <location>
        <begin position="11"/>
        <end position="40"/>
    </location>
</feature>
<dbReference type="InterPro" id="IPR050613">
    <property type="entry name" value="Sec_Metabolite_Reg"/>
</dbReference>
<sequence>MPRREIAPGRSCFECRRRKIKCDRSHPCSYCVKNRIKCKYPAGRSVLDEDQTALDRVASLESRLLAVEERLFEIDKAHPSPSSASPSTLEPDNAGLPEPCEHLTRGQMNEPASTLSTEIAPSSVVNPQPPIDLDQFRPSRPTIALLWQRYLEVVDPLLKVFHTCTVQVLVMKAVQGRDTLDMASECLLFVIYYAAVVAMPPEVCLKDFGEARSVLLKRYRTACENLLSRLNLLNSSNMVVLQAFTIYLITGRHDDAGSDVYARVGLAVGMALKMGLNKDGEAARLPPFEVEMRRRLWWQLCILDIRVAEDRQSEPCILESSFNTRLPSNVADANLHPAMSRPVVGETGRTEMLYSLARFEGSYFARQLVFSKEFSDENDYMSMSVAQRRHAIDLFQERIENQYLAHCDDLVPFDRVTIESMRLALAKLRLTVQVRTPQEQPPDICAWVKLLQDAENLRKYESGKQWLWLFQTYIEWDALINLLLRLREEPSGQVHAWELASRVYVYWKYTKNMSHDHRWKKIEKLREDVLVLRTLWAPEHHITAE</sequence>
<dbReference type="InterPro" id="IPR001138">
    <property type="entry name" value="Zn2Cys6_DnaBD"/>
</dbReference>
<evidence type="ECO:0000256" key="7">
    <source>
        <dbReference type="SAM" id="MobiDB-lite"/>
    </source>
</evidence>
<dbReference type="Pfam" id="PF04082">
    <property type="entry name" value="Fungal_trans"/>
    <property type="match status" value="1"/>
</dbReference>
<keyword evidence="2" id="KW-0479">Metal-binding</keyword>
<proteinExistence type="predicted"/>
<dbReference type="Proteomes" id="UP001610563">
    <property type="component" value="Unassembled WGS sequence"/>
</dbReference>
<dbReference type="CDD" id="cd12148">
    <property type="entry name" value="fungal_TF_MHR"/>
    <property type="match status" value="1"/>
</dbReference>
<keyword evidence="6" id="KW-0539">Nucleus</keyword>
<comment type="subcellular location">
    <subcellularLocation>
        <location evidence="1">Nucleus</location>
    </subcellularLocation>
</comment>
<organism evidence="9 10">
    <name type="scientific">Aspergillus keveii</name>
    <dbReference type="NCBI Taxonomy" id="714993"/>
    <lineage>
        <taxon>Eukaryota</taxon>
        <taxon>Fungi</taxon>
        <taxon>Dikarya</taxon>
        <taxon>Ascomycota</taxon>
        <taxon>Pezizomycotina</taxon>
        <taxon>Eurotiomycetes</taxon>
        <taxon>Eurotiomycetidae</taxon>
        <taxon>Eurotiales</taxon>
        <taxon>Aspergillaceae</taxon>
        <taxon>Aspergillus</taxon>
        <taxon>Aspergillus subgen. Nidulantes</taxon>
    </lineage>
</organism>
<keyword evidence="4" id="KW-0238">DNA-binding</keyword>
<dbReference type="SUPFAM" id="SSF57701">
    <property type="entry name" value="Zn2/Cys6 DNA-binding domain"/>
    <property type="match status" value="1"/>
</dbReference>
<dbReference type="Gene3D" id="4.10.240.10">
    <property type="entry name" value="Zn(2)-C6 fungal-type DNA-binding domain"/>
    <property type="match status" value="1"/>
</dbReference>
<evidence type="ECO:0000256" key="6">
    <source>
        <dbReference type="ARBA" id="ARBA00023242"/>
    </source>
</evidence>
<dbReference type="SMART" id="SM00906">
    <property type="entry name" value="Fungal_trans"/>
    <property type="match status" value="1"/>
</dbReference>
<feature type="region of interest" description="Disordered" evidence="7">
    <location>
        <begin position="76"/>
        <end position="124"/>
    </location>
</feature>
<dbReference type="PANTHER" id="PTHR31001">
    <property type="entry name" value="UNCHARACTERIZED TRANSCRIPTIONAL REGULATORY PROTEIN"/>
    <property type="match status" value="1"/>
</dbReference>
<dbReference type="Pfam" id="PF00172">
    <property type="entry name" value="Zn_clus"/>
    <property type="match status" value="1"/>
</dbReference>
<comment type="caution">
    <text evidence="9">The sequence shown here is derived from an EMBL/GenBank/DDBJ whole genome shotgun (WGS) entry which is preliminary data.</text>
</comment>
<dbReference type="SMART" id="SM00066">
    <property type="entry name" value="GAL4"/>
    <property type="match status" value="1"/>
</dbReference>
<evidence type="ECO:0000256" key="4">
    <source>
        <dbReference type="ARBA" id="ARBA00023125"/>
    </source>
</evidence>
<evidence type="ECO:0000256" key="3">
    <source>
        <dbReference type="ARBA" id="ARBA00023015"/>
    </source>
</evidence>
<dbReference type="CDD" id="cd00067">
    <property type="entry name" value="GAL4"/>
    <property type="match status" value="1"/>
</dbReference>
<evidence type="ECO:0000259" key="8">
    <source>
        <dbReference type="PROSITE" id="PS50048"/>
    </source>
</evidence>
<feature type="compositionally biased region" description="Polar residues" evidence="7">
    <location>
        <begin position="106"/>
        <end position="124"/>
    </location>
</feature>
<evidence type="ECO:0000256" key="1">
    <source>
        <dbReference type="ARBA" id="ARBA00004123"/>
    </source>
</evidence>
<gene>
    <name evidence="9" type="ORF">BJX66DRAFT_172879</name>
</gene>
<dbReference type="InterPro" id="IPR007219">
    <property type="entry name" value="XnlR_reg_dom"/>
</dbReference>
<keyword evidence="5" id="KW-0804">Transcription</keyword>
<reference evidence="9 10" key="1">
    <citation type="submission" date="2024-07" db="EMBL/GenBank/DDBJ databases">
        <title>Section-level genome sequencing and comparative genomics of Aspergillus sections Usti and Cavernicolus.</title>
        <authorList>
            <consortium name="Lawrence Berkeley National Laboratory"/>
            <person name="Nybo J.L."/>
            <person name="Vesth T.C."/>
            <person name="Theobald S."/>
            <person name="Frisvad J.C."/>
            <person name="Larsen T.O."/>
            <person name="Kjaerboelling I."/>
            <person name="Rothschild-Mancinelli K."/>
            <person name="Lyhne E.K."/>
            <person name="Kogle M.E."/>
            <person name="Barry K."/>
            <person name="Clum A."/>
            <person name="Na H."/>
            <person name="Ledsgaard L."/>
            <person name="Lin J."/>
            <person name="Lipzen A."/>
            <person name="Kuo A."/>
            <person name="Riley R."/>
            <person name="Mondo S."/>
            <person name="Labutti K."/>
            <person name="Haridas S."/>
            <person name="Pangalinan J."/>
            <person name="Salamov A.A."/>
            <person name="Simmons B.A."/>
            <person name="Magnuson J.K."/>
            <person name="Chen J."/>
            <person name="Drula E."/>
            <person name="Henrissat B."/>
            <person name="Wiebenga A."/>
            <person name="Lubbers R.J."/>
            <person name="Gomes A.C."/>
            <person name="Makela M.R."/>
            <person name="Stajich J."/>
            <person name="Grigoriev I.V."/>
            <person name="Mortensen U.H."/>
            <person name="De Vries R.P."/>
            <person name="Baker S.E."/>
            <person name="Andersen M.R."/>
        </authorList>
    </citation>
    <scope>NUCLEOTIDE SEQUENCE [LARGE SCALE GENOMIC DNA]</scope>
    <source>
        <strain evidence="9 10">CBS 209.92</strain>
    </source>
</reference>
<accession>A0ABR4G985</accession>